<dbReference type="EMBL" id="CP078145">
    <property type="protein sequence ID" value="QXN95178.1"/>
    <property type="molecule type" value="Genomic_DNA"/>
</dbReference>
<evidence type="ECO:0000313" key="2">
    <source>
        <dbReference type="EMBL" id="QXN95178.1"/>
    </source>
</evidence>
<accession>A0ABX8RZV2</accession>
<dbReference type="RefSeq" id="WP_218477988.1">
    <property type="nucleotide sequence ID" value="NZ_BAABJN010000008.1"/>
</dbReference>
<gene>
    <name evidence="2" type="ORF">KV110_20350</name>
</gene>
<keyword evidence="2" id="KW-0489">Methyltransferase</keyword>
<name>A0ABX8RZV2_NOCIO</name>
<organism evidence="2 3">
    <name type="scientific">Nocardia iowensis</name>
    <dbReference type="NCBI Taxonomy" id="204891"/>
    <lineage>
        <taxon>Bacteria</taxon>
        <taxon>Bacillati</taxon>
        <taxon>Actinomycetota</taxon>
        <taxon>Actinomycetes</taxon>
        <taxon>Mycobacteriales</taxon>
        <taxon>Nocardiaceae</taxon>
        <taxon>Nocardia</taxon>
    </lineage>
</organism>
<dbReference type="InterPro" id="IPR006764">
    <property type="entry name" value="SAM_dep_MeTrfase_SAV2177_type"/>
</dbReference>
<dbReference type="GO" id="GO:0032259">
    <property type="term" value="P:methylation"/>
    <property type="evidence" value="ECO:0007669"/>
    <property type="project" value="UniProtKB-KW"/>
</dbReference>
<dbReference type="EC" id="2.1.1.-" evidence="2"/>
<sequence>MPSGSYLAMRDDADDSPGYVKLREHYTGIRGASHVPRLEEEIRSVLDGPKLMRRGSISISQWQPDATEPPLTRTISANSAVDRKP</sequence>
<feature type="region of interest" description="Disordered" evidence="1">
    <location>
        <begin position="62"/>
        <end position="85"/>
    </location>
</feature>
<dbReference type="Proteomes" id="UP000694257">
    <property type="component" value="Chromosome"/>
</dbReference>
<keyword evidence="3" id="KW-1185">Reference proteome</keyword>
<evidence type="ECO:0000313" key="3">
    <source>
        <dbReference type="Proteomes" id="UP000694257"/>
    </source>
</evidence>
<reference evidence="2 3" key="1">
    <citation type="submission" date="2021-07" db="EMBL/GenBank/DDBJ databases">
        <title>Whole Genome Sequence of Nocardia Iowensis.</title>
        <authorList>
            <person name="Lamm A."/>
            <person name="Collins-Fairclough A.M."/>
            <person name="Bunk B."/>
            <person name="Sproer C."/>
        </authorList>
    </citation>
    <scope>NUCLEOTIDE SEQUENCE [LARGE SCALE GENOMIC DNA]</scope>
    <source>
        <strain evidence="2 3">NRRL 5646</strain>
    </source>
</reference>
<protein>
    <submittedName>
        <fullName evidence="2">SAM-dependent methyltransferase</fullName>
        <ecNumber evidence="2">2.1.1.-</ecNumber>
    </submittedName>
</protein>
<dbReference type="Pfam" id="PF04672">
    <property type="entry name" value="Methyltransf_19"/>
    <property type="match status" value="1"/>
</dbReference>
<dbReference type="GO" id="GO:0008168">
    <property type="term" value="F:methyltransferase activity"/>
    <property type="evidence" value="ECO:0007669"/>
    <property type="project" value="UniProtKB-KW"/>
</dbReference>
<keyword evidence="2" id="KW-0808">Transferase</keyword>
<evidence type="ECO:0000256" key="1">
    <source>
        <dbReference type="SAM" id="MobiDB-lite"/>
    </source>
</evidence>
<proteinExistence type="predicted"/>